<dbReference type="Gene3D" id="3.60.10.10">
    <property type="entry name" value="Endonuclease/exonuclease/phosphatase"/>
    <property type="match status" value="1"/>
</dbReference>
<gene>
    <name evidence="1" type="ORF">METZ01_LOCUS367600</name>
</gene>
<evidence type="ECO:0000313" key="1">
    <source>
        <dbReference type="EMBL" id="SVD14746.1"/>
    </source>
</evidence>
<dbReference type="InterPro" id="IPR036691">
    <property type="entry name" value="Endo/exonu/phosph_ase_sf"/>
</dbReference>
<reference evidence="1" key="1">
    <citation type="submission" date="2018-05" db="EMBL/GenBank/DDBJ databases">
        <authorList>
            <person name="Lanie J.A."/>
            <person name="Ng W.-L."/>
            <person name="Kazmierczak K.M."/>
            <person name="Andrzejewski T.M."/>
            <person name="Davidsen T.M."/>
            <person name="Wayne K.J."/>
            <person name="Tettelin H."/>
            <person name="Glass J.I."/>
            <person name="Rusch D."/>
            <person name="Podicherti R."/>
            <person name="Tsui H.-C.T."/>
            <person name="Winkler M.E."/>
        </authorList>
    </citation>
    <scope>NUCLEOTIDE SEQUENCE</scope>
</reference>
<name>A0A382SXZ5_9ZZZZ</name>
<protein>
    <submittedName>
        <fullName evidence="1">Uncharacterized protein</fullName>
    </submittedName>
</protein>
<feature type="non-terminal residue" evidence="1">
    <location>
        <position position="1"/>
    </location>
</feature>
<sequence>CLSPTLRPFLKNAAILPEVMGSDHAPVLMELN</sequence>
<proteinExistence type="predicted"/>
<dbReference type="EMBL" id="UINC01132429">
    <property type="protein sequence ID" value="SVD14746.1"/>
    <property type="molecule type" value="Genomic_DNA"/>
</dbReference>
<organism evidence="1">
    <name type="scientific">marine metagenome</name>
    <dbReference type="NCBI Taxonomy" id="408172"/>
    <lineage>
        <taxon>unclassified sequences</taxon>
        <taxon>metagenomes</taxon>
        <taxon>ecological metagenomes</taxon>
    </lineage>
</organism>
<dbReference type="SUPFAM" id="SSF56219">
    <property type="entry name" value="DNase I-like"/>
    <property type="match status" value="1"/>
</dbReference>
<dbReference type="AlphaFoldDB" id="A0A382SXZ5"/>
<accession>A0A382SXZ5</accession>